<gene>
    <name evidence="2" type="ORF">OJ996_03780</name>
</gene>
<dbReference type="Gene3D" id="3.40.50.720">
    <property type="entry name" value="NAD(P)-binding Rossmann-like Domain"/>
    <property type="match status" value="3"/>
</dbReference>
<reference evidence="2" key="1">
    <citation type="submission" date="2022-10" db="EMBL/GenBank/DDBJ databases">
        <title>Luteolibacter sp. GHJ8, whole genome shotgun sequencing project.</title>
        <authorList>
            <person name="Zhao G."/>
            <person name="Shen L."/>
        </authorList>
    </citation>
    <scope>NUCLEOTIDE SEQUENCE</scope>
    <source>
        <strain evidence="2">GHJ8</strain>
    </source>
</reference>
<evidence type="ECO:0000313" key="2">
    <source>
        <dbReference type="EMBL" id="MCW1912680.1"/>
    </source>
</evidence>
<keyword evidence="3" id="KW-1185">Reference proteome</keyword>
<name>A0ABT3G0C5_9BACT</name>
<evidence type="ECO:0000313" key="3">
    <source>
        <dbReference type="Proteomes" id="UP001165653"/>
    </source>
</evidence>
<comment type="caution">
    <text evidence="2">The sequence shown here is derived from an EMBL/GenBank/DDBJ whole genome shotgun (WGS) entry which is preliminary data.</text>
</comment>
<dbReference type="InterPro" id="IPR015899">
    <property type="entry name" value="UDP-GalPyranose_mutase_C"/>
</dbReference>
<dbReference type="RefSeq" id="WP_264511327.1">
    <property type="nucleotide sequence ID" value="NZ_JAPDDR010000002.1"/>
</dbReference>
<dbReference type="SUPFAM" id="SSF51971">
    <property type="entry name" value="Nucleotide-binding domain"/>
    <property type="match status" value="1"/>
</dbReference>
<dbReference type="PANTHER" id="PTHR21197:SF0">
    <property type="entry name" value="UDP-GALACTOPYRANOSE MUTASE"/>
    <property type="match status" value="1"/>
</dbReference>
<protein>
    <submittedName>
        <fullName evidence="2">NAD(P)-binding protein</fullName>
    </submittedName>
</protein>
<organism evidence="2 3">
    <name type="scientific">Luteolibacter rhizosphaerae</name>
    <dbReference type="NCBI Taxonomy" id="2989719"/>
    <lineage>
        <taxon>Bacteria</taxon>
        <taxon>Pseudomonadati</taxon>
        <taxon>Verrucomicrobiota</taxon>
        <taxon>Verrucomicrobiia</taxon>
        <taxon>Verrucomicrobiales</taxon>
        <taxon>Verrucomicrobiaceae</taxon>
        <taxon>Luteolibacter</taxon>
    </lineage>
</organism>
<feature type="domain" description="UDP-galactopyranose mutase C-terminal" evidence="1">
    <location>
        <begin position="150"/>
        <end position="349"/>
    </location>
</feature>
<sequence length="385" mass="43571">MAKRVLIVGAGFSGAVLARQFADLGGIKSLVIDSRDHIAGNCHTERDAASGIMVHRYGPHIFHTDRIDVWNYVNRFGEFRPFINRVKASIDRGIFSLPVNLHTINQFFGTKLSPSQAREFIESKAERSIGEPANFEEQALKFIGRELYEAFFYGYTRKQWGCEPRELPAAILSRLPVRFNYDDNYYNSPLQGIPAEGYTAVIANILAHENIEVRLGTSFDPAMAGEFDHVFYTGPLDEFFGHRLGRLSYRTVFWEKQEATGDFQGVAVMNYPDAKLAHTRVHEHKHFAPWEKHDSTLAFVEYSKETEATDIPYYPKRLAPDKELLANYAALAREQPGVSFLGRLATYRYMDMHQVIGEALDFAGTWMEASAAGLSRPVFPARSAL</sequence>
<proteinExistence type="predicted"/>
<dbReference type="PANTHER" id="PTHR21197">
    <property type="entry name" value="UDP-GALACTOPYRANOSE MUTASE"/>
    <property type="match status" value="1"/>
</dbReference>
<accession>A0ABT3G0C5</accession>
<dbReference type="EMBL" id="JAPDDR010000002">
    <property type="protein sequence ID" value="MCW1912680.1"/>
    <property type="molecule type" value="Genomic_DNA"/>
</dbReference>
<evidence type="ECO:0000259" key="1">
    <source>
        <dbReference type="Pfam" id="PF03275"/>
    </source>
</evidence>
<dbReference type="Proteomes" id="UP001165653">
    <property type="component" value="Unassembled WGS sequence"/>
</dbReference>
<dbReference type="SUPFAM" id="SSF54373">
    <property type="entry name" value="FAD-linked reductases, C-terminal domain"/>
    <property type="match status" value="1"/>
</dbReference>
<dbReference type="Pfam" id="PF13450">
    <property type="entry name" value="NAD_binding_8"/>
    <property type="match status" value="1"/>
</dbReference>
<dbReference type="Pfam" id="PF03275">
    <property type="entry name" value="GLF"/>
    <property type="match status" value="1"/>
</dbReference>